<keyword evidence="2" id="KW-1185">Reference proteome</keyword>
<evidence type="ECO:0000313" key="1">
    <source>
        <dbReference type="EMBL" id="KAH3807177.1"/>
    </source>
</evidence>
<proteinExistence type="predicted"/>
<reference evidence="1" key="2">
    <citation type="submission" date="2020-11" db="EMBL/GenBank/DDBJ databases">
        <authorList>
            <person name="McCartney M.A."/>
            <person name="Auch B."/>
            <person name="Kono T."/>
            <person name="Mallez S."/>
            <person name="Becker A."/>
            <person name="Gohl D.M."/>
            <person name="Silverstein K.A.T."/>
            <person name="Koren S."/>
            <person name="Bechman K.B."/>
            <person name="Herman A."/>
            <person name="Abrahante J.E."/>
            <person name="Garbe J."/>
        </authorList>
    </citation>
    <scope>NUCLEOTIDE SEQUENCE</scope>
    <source>
        <strain evidence="1">Duluth1</strain>
        <tissue evidence="1">Whole animal</tissue>
    </source>
</reference>
<name>A0A9D4FZ75_DREPO</name>
<protein>
    <submittedName>
        <fullName evidence="1">Uncharacterized protein</fullName>
    </submittedName>
</protein>
<gene>
    <name evidence="1" type="ORF">DPMN_135509</name>
</gene>
<comment type="caution">
    <text evidence="1">The sequence shown here is derived from an EMBL/GenBank/DDBJ whole genome shotgun (WGS) entry which is preliminary data.</text>
</comment>
<dbReference type="AlphaFoldDB" id="A0A9D4FZ75"/>
<evidence type="ECO:0000313" key="2">
    <source>
        <dbReference type="Proteomes" id="UP000828390"/>
    </source>
</evidence>
<accession>A0A9D4FZ75</accession>
<organism evidence="1 2">
    <name type="scientific">Dreissena polymorpha</name>
    <name type="common">Zebra mussel</name>
    <name type="synonym">Mytilus polymorpha</name>
    <dbReference type="NCBI Taxonomy" id="45954"/>
    <lineage>
        <taxon>Eukaryota</taxon>
        <taxon>Metazoa</taxon>
        <taxon>Spiralia</taxon>
        <taxon>Lophotrochozoa</taxon>
        <taxon>Mollusca</taxon>
        <taxon>Bivalvia</taxon>
        <taxon>Autobranchia</taxon>
        <taxon>Heteroconchia</taxon>
        <taxon>Euheterodonta</taxon>
        <taxon>Imparidentia</taxon>
        <taxon>Neoheterodontei</taxon>
        <taxon>Myida</taxon>
        <taxon>Dreissenoidea</taxon>
        <taxon>Dreissenidae</taxon>
        <taxon>Dreissena</taxon>
    </lineage>
</organism>
<sequence length="179" mass="19940">MNVVRTEEGMIATQGVGTENEENTISTEATVGENKEHVIDTKTSIVENVRSVIYKHDVIFDNEGRVICELDGNVINKQPTICENENKTVDAYSVICENKETKMTASKITSITEFDNDGDPIVQTDSCISSMIRKLRADTTHPHSAAIQSRMYVTLTQNMYHTFGFGHIDRCSCLTSSQL</sequence>
<dbReference type="Proteomes" id="UP000828390">
    <property type="component" value="Unassembled WGS sequence"/>
</dbReference>
<reference evidence="1" key="1">
    <citation type="journal article" date="2019" name="bioRxiv">
        <title>The Genome of the Zebra Mussel, Dreissena polymorpha: A Resource for Invasive Species Research.</title>
        <authorList>
            <person name="McCartney M.A."/>
            <person name="Auch B."/>
            <person name="Kono T."/>
            <person name="Mallez S."/>
            <person name="Zhang Y."/>
            <person name="Obille A."/>
            <person name="Becker A."/>
            <person name="Abrahante J.E."/>
            <person name="Garbe J."/>
            <person name="Badalamenti J.P."/>
            <person name="Herman A."/>
            <person name="Mangelson H."/>
            <person name="Liachko I."/>
            <person name="Sullivan S."/>
            <person name="Sone E.D."/>
            <person name="Koren S."/>
            <person name="Silverstein K.A.T."/>
            <person name="Beckman K.B."/>
            <person name="Gohl D.M."/>
        </authorList>
    </citation>
    <scope>NUCLEOTIDE SEQUENCE</scope>
    <source>
        <strain evidence="1">Duluth1</strain>
        <tissue evidence="1">Whole animal</tissue>
    </source>
</reference>
<dbReference type="EMBL" id="JAIWYP010000006">
    <property type="protein sequence ID" value="KAH3807177.1"/>
    <property type="molecule type" value="Genomic_DNA"/>
</dbReference>